<name>A0ABY7QJN6_9FLAO</name>
<dbReference type="SUPFAM" id="SSF52980">
    <property type="entry name" value="Restriction endonuclease-like"/>
    <property type="match status" value="1"/>
</dbReference>
<dbReference type="EMBL" id="CP115859">
    <property type="protein sequence ID" value="WBV59895.1"/>
    <property type="molecule type" value="Genomic_DNA"/>
</dbReference>
<evidence type="ECO:0000313" key="7">
    <source>
        <dbReference type="EMBL" id="WBV59895.1"/>
    </source>
</evidence>
<dbReference type="PIRSF" id="PIRSF018267">
    <property type="entry name" value="VSR_endonuc"/>
    <property type="match status" value="1"/>
</dbReference>
<reference evidence="7 8" key="1">
    <citation type="submission" date="2023-01" db="EMBL/GenBank/DDBJ databases">
        <title>Complete genome of Chryseobacterium camelliae VAN22-5A.</title>
        <authorList>
            <person name="Zong G."/>
            <person name="Cao G."/>
        </authorList>
    </citation>
    <scope>NUCLEOTIDE SEQUENCE [LARGE SCALE GENOMIC DNA]</scope>
    <source>
        <strain evidence="7 8">VAN22-5A</strain>
    </source>
</reference>
<proteinExistence type="inferred from homology"/>
<evidence type="ECO:0000313" key="8">
    <source>
        <dbReference type="Proteomes" id="UP001210978"/>
    </source>
</evidence>
<keyword evidence="3 6" id="KW-0227">DNA damage</keyword>
<evidence type="ECO:0000256" key="1">
    <source>
        <dbReference type="ARBA" id="ARBA00022722"/>
    </source>
</evidence>
<dbReference type="InterPro" id="IPR011335">
    <property type="entry name" value="Restrct_endonuc-II-like"/>
</dbReference>
<evidence type="ECO:0000256" key="4">
    <source>
        <dbReference type="ARBA" id="ARBA00022801"/>
    </source>
</evidence>
<evidence type="ECO:0000256" key="6">
    <source>
        <dbReference type="PIRNR" id="PIRNR018267"/>
    </source>
</evidence>
<keyword evidence="5 6" id="KW-0234">DNA repair</keyword>
<protein>
    <recommendedName>
        <fullName evidence="6">Very short patch repair endonuclease</fullName>
        <ecNumber evidence="6">3.1.-.-</ecNumber>
    </recommendedName>
</protein>
<comment type="similarity">
    <text evidence="6">Belongs to the vsr family.</text>
</comment>
<dbReference type="InterPro" id="IPR004603">
    <property type="entry name" value="DNA_mismatch_endonuc_vsr"/>
</dbReference>
<dbReference type="GO" id="GO:0004519">
    <property type="term" value="F:endonuclease activity"/>
    <property type="evidence" value="ECO:0007669"/>
    <property type="project" value="UniProtKB-KW"/>
</dbReference>
<keyword evidence="2 6" id="KW-0255">Endonuclease</keyword>
<organism evidence="7 8">
    <name type="scientific">Chryseobacterium camelliae</name>
    <dbReference type="NCBI Taxonomy" id="1265445"/>
    <lineage>
        <taxon>Bacteria</taxon>
        <taxon>Pseudomonadati</taxon>
        <taxon>Bacteroidota</taxon>
        <taxon>Flavobacteriia</taxon>
        <taxon>Flavobacteriales</taxon>
        <taxon>Weeksellaceae</taxon>
        <taxon>Chryseobacterium group</taxon>
        <taxon>Chryseobacterium</taxon>
    </lineage>
</organism>
<comment type="function">
    <text evidence="6">May nick specific sequences that contain T:G mispairs resulting from m5C-deamination.</text>
</comment>
<evidence type="ECO:0000256" key="3">
    <source>
        <dbReference type="ARBA" id="ARBA00022763"/>
    </source>
</evidence>
<accession>A0ABY7QJN6</accession>
<dbReference type="RefSeq" id="WP_271148244.1">
    <property type="nucleotide sequence ID" value="NZ_CP115859.1"/>
</dbReference>
<dbReference type="EC" id="3.1.-.-" evidence="6"/>
<dbReference type="Gene3D" id="3.40.960.10">
    <property type="entry name" value="VSR Endonuclease"/>
    <property type="match status" value="1"/>
</dbReference>
<dbReference type="Pfam" id="PF03852">
    <property type="entry name" value="Vsr"/>
    <property type="match status" value="1"/>
</dbReference>
<sequence length="146" mass="17577">MDIWSKEKRTEVMSKIRSKNTKPELLLRKYLFSKGLRYRINYKKLPGKPDIVFPKYKTVVFVNGCFWHGHDNCKIAHIPKSNVEFWTNKINNNKKRDEDNLKSLLLLGWCVFIVWECEINKFNLENLYEKIKKSISLMLIISYQFR</sequence>
<dbReference type="CDD" id="cd00221">
    <property type="entry name" value="Vsr"/>
    <property type="match status" value="1"/>
</dbReference>
<keyword evidence="1 6" id="KW-0540">Nuclease</keyword>
<dbReference type="Proteomes" id="UP001210978">
    <property type="component" value="Chromosome"/>
</dbReference>
<dbReference type="NCBIfam" id="TIGR00632">
    <property type="entry name" value="vsr"/>
    <property type="match status" value="1"/>
</dbReference>
<keyword evidence="8" id="KW-1185">Reference proteome</keyword>
<keyword evidence="4 6" id="KW-0378">Hydrolase</keyword>
<evidence type="ECO:0000256" key="2">
    <source>
        <dbReference type="ARBA" id="ARBA00022759"/>
    </source>
</evidence>
<evidence type="ECO:0000256" key="5">
    <source>
        <dbReference type="ARBA" id="ARBA00023204"/>
    </source>
</evidence>
<gene>
    <name evidence="7" type="primary">vsr</name>
    <name evidence="7" type="ORF">PFY12_12680</name>
</gene>